<keyword evidence="9" id="KW-1185">Reference proteome</keyword>
<feature type="compositionally biased region" description="Pro residues" evidence="6">
    <location>
        <begin position="655"/>
        <end position="670"/>
    </location>
</feature>
<feature type="region of interest" description="Disordered" evidence="6">
    <location>
        <begin position="430"/>
        <end position="679"/>
    </location>
</feature>
<comment type="subcellular location">
    <subcellularLocation>
        <location evidence="1">Membrane</location>
    </subcellularLocation>
</comment>
<evidence type="ECO:0000256" key="6">
    <source>
        <dbReference type="SAM" id="MobiDB-lite"/>
    </source>
</evidence>
<evidence type="ECO:0000256" key="3">
    <source>
        <dbReference type="ARBA" id="ARBA00022989"/>
    </source>
</evidence>
<accession>A0A8J2L1R6</accession>
<keyword evidence="2 7" id="KW-0812">Transmembrane</keyword>
<dbReference type="GO" id="GO:0016020">
    <property type="term" value="C:membrane"/>
    <property type="evidence" value="ECO:0007669"/>
    <property type="project" value="UniProtKB-SubCell"/>
</dbReference>
<dbReference type="PANTHER" id="PTHR10736">
    <property type="entry name" value="BESTROPHIN"/>
    <property type="match status" value="1"/>
</dbReference>
<dbReference type="Pfam" id="PF01062">
    <property type="entry name" value="Bestrophin"/>
    <property type="match status" value="1"/>
</dbReference>
<dbReference type="InterPro" id="IPR000615">
    <property type="entry name" value="Bestrophin"/>
</dbReference>
<feature type="transmembrane region" description="Helical" evidence="7">
    <location>
        <begin position="237"/>
        <end position="256"/>
    </location>
</feature>
<feature type="transmembrane region" description="Helical" evidence="7">
    <location>
        <begin position="74"/>
        <end position="91"/>
    </location>
</feature>
<keyword evidence="4 7" id="KW-0472">Membrane</keyword>
<organism evidence="8 9">
    <name type="scientific">Allacma fusca</name>
    <dbReference type="NCBI Taxonomy" id="39272"/>
    <lineage>
        <taxon>Eukaryota</taxon>
        <taxon>Metazoa</taxon>
        <taxon>Ecdysozoa</taxon>
        <taxon>Arthropoda</taxon>
        <taxon>Hexapoda</taxon>
        <taxon>Collembola</taxon>
        <taxon>Symphypleona</taxon>
        <taxon>Sminthuridae</taxon>
        <taxon>Allacma</taxon>
    </lineage>
</organism>
<evidence type="ECO:0000256" key="2">
    <source>
        <dbReference type="ARBA" id="ARBA00022692"/>
    </source>
</evidence>
<feature type="compositionally biased region" description="Low complexity" evidence="6">
    <location>
        <begin position="577"/>
        <end position="593"/>
    </location>
</feature>
<feature type="transmembrane region" description="Helical" evidence="7">
    <location>
        <begin position="32"/>
        <end position="53"/>
    </location>
</feature>
<feature type="compositionally biased region" description="Polar residues" evidence="6">
    <location>
        <begin position="594"/>
        <end position="605"/>
    </location>
</feature>
<keyword evidence="3 7" id="KW-1133">Transmembrane helix</keyword>
<feature type="compositionally biased region" description="Low complexity" evidence="6">
    <location>
        <begin position="631"/>
        <end position="642"/>
    </location>
</feature>
<evidence type="ECO:0000256" key="1">
    <source>
        <dbReference type="ARBA" id="ARBA00004370"/>
    </source>
</evidence>
<feature type="compositionally biased region" description="Polar residues" evidence="6">
    <location>
        <begin position="756"/>
        <end position="787"/>
    </location>
</feature>
<evidence type="ECO:0000256" key="4">
    <source>
        <dbReference type="ARBA" id="ARBA00023136"/>
    </source>
</evidence>
<dbReference type="EMBL" id="CAJVCH010542990">
    <property type="protein sequence ID" value="CAG7827312.1"/>
    <property type="molecule type" value="Genomic_DNA"/>
</dbReference>
<dbReference type="PANTHER" id="PTHR10736:SF11">
    <property type="entry name" value="BESTROPHIN 2"/>
    <property type="match status" value="1"/>
</dbReference>
<dbReference type="Proteomes" id="UP000708208">
    <property type="component" value="Unassembled WGS sequence"/>
</dbReference>
<evidence type="ECO:0000313" key="9">
    <source>
        <dbReference type="Proteomes" id="UP000708208"/>
    </source>
</evidence>
<feature type="compositionally biased region" description="Low complexity" evidence="6">
    <location>
        <begin position="430"/>
        <end position="443"/>
    </location>
</feature>
<evidence type="ECO:0008006" key="10">
    <source>
        <dbReference type="Google" id="ProtNLM"/>
    </source>
</evidence>
<comment type="similarity">
    <text evidence="5">Belongs to the anion channel-forming bestrophin (TC 1.A.46) family. Calcium-sensitive chloride channel subfamily.</text>
</comment>
<comment type="caution">
    <text evidence="8">The sequence shown here is derived from an EMBL/GenBank/DDBJ whole genome shotgun (WGS) entry which is preliminary data.</text>
</comment>
<feature type="region of interest" description="Disordered" evidence="6">
    <location>
        <begin position="756"/>
        <end position="788"/>
    </location>
</feature>
<evidence type="ECO:0000313" key="8">
    <source>
        <dbReference type="EMBL" id="CAG7827312.1"/>
    </source>
</evidence>
<dbReference type="GO" id="GO:0005254">
    <property type="term" value="F:chloride channel activity"/>
    <property type="evidence" value="ECO:0007669"/>
    <property type="project" value="InterPro"/>
</dbReference>
<proteinExistence type="inferred from homology"/>
<name>A0A8J2L1R6_9HEXA</name>
<feature type="transmembrane region" description="Helical" evidence="7">
    <location>
        <begin position="277"/>
        <end position="295"/>
    </location>
</feature>
<gene>
    <name evidence="8" type="ORF">AFUS01_LOCUS37303</name>
</gene>
<evidence type="ECO:0000256" key="7">
    <source>
        <dbReference type="SAM" id="Phobius"/>
    </source>
</evidence>
<sequence length="944" mass="106603">MTVSYTGDVANGSSFGCFWKILIRWKGSVYKLIWRELIAYLLLYFFINACYRVGMDEEQKRTFEKVKVYCSKQIESIPMSFVLGFYVSLIVKRWWDQYWILPLPDSLALYISASLNGQDDRGRLFRRTIMRYTMLSFIITLQRISFRVKKRFPSLQHLVDTGLMTESEKKIFDKLDAKSDVSKFWMPVVWASNLINRARLEGRIQSDHMVQTLLTELSDFRRRLGRVMVYDNVSVPLVYTQVVTLAVYTYFIAALVGRQWVNPPQPWRSKIYPNYEVDLYFPIFLSLQFIFYIGWLKVAETLINPFGEDDDDFELNWLIDRHIKVSFLVVDEMHEEHPELLRDYYWEDVVPKDLPYNLASEQFRRTEPQGSTALMKIKATDSVYADLTSVKRHNSAVPEEVYADYASVTDSPLNNKNWLQRTISRMESFRSTSSSSSLFTRTRSQIKQNGHLPHSYQGGGTSHHRPSLYERLLNRRSSKEQTSRFSPKIPPNSNPSRVLNGGVTKDSLAPHPQLRPRVPTPDVSKENQNHTLAPPSLDKSSSGRSYTLGNNVNNNSLGPITLAVPNPSYPANPETINNLNSPGNNSSNLPKSSATDTANILNRSKSPLPYDVGDSQHMLSPIDEGDGSPYSTSLASRSSKSSNYPTTTSIFGRKPSPPPPIEDLPLPPIPTESDNDPVRKISGLKYPKIGEDEEFDHAIEELENALGADNAEEPYMTIAEVNESKASLGLISDRQPQQIPDLPPLALPPPNEVFTNPRTESPNESFNIVPQTDTGKTSPEGNESPATLNEDHCVLTTNLLPTLVGHQNLQTHEVQSMASRLLPIHTTNLSRSASFDKSTNTDLIPESNLNPEIIKNEVVAKSSQIKDPNPTTVNGGTGIYKTVAVVADKAETTNGEVAKDCEVWERFSLIMMHVCTDVHAIHRFFGLSPVKSWHVWLACMTIMV</sequence>
<protein>
    <recommendedName>
        <fullName evidence="10">Bestrophin homolog</fullName>
    </recommendedName>
</protein>
<feature type="compositionally biased region" description="Polar residues" evidence="6">
    <location>
        <begin position="538"/>
        <end position="558"/>
    </location>
</feature>
<dbReference type="AlphaFoldDB" id="A0A8J2L1R6"/>
<evidence type="ECO:0000256" key="5">
    <source>
        <dbReference type="ARBA" id="ARBA00034769"/>
    </source>
</evidence>
<reference evidence="8" key="1">
    <citation type="submission" date="2021-06" db="EMBL/GenBank/DDBJ databases">
        <authorList>
            <person name="Hodson N. C."/>
            <person name="Mongue J. A."/>
            <person name="Jaron S. K."/>
        </authorList>
    </citation>
    <scope>NUCLEOTIDE SEQUENCE</scope>
</reference>
<dbReference type="InterPro" id="IPR021134">
    <property type="entry name" value="Bestrophin-like"/>
</dbReference>
<dbReference type="OrthoDB" id="201595at2759"/>